<dbReference type="InterPro" id="IPR018076">
    <property type="entry name" value="T2SS_GspF_dom"/>
</dbReference>
<evidence type="ECO:0000313" key="13">
    <source>
        <dbReference type="Proteomes" id="UP001515683"/>
    </source>
</evidence>
<feature type="domain" description="Type II secretion system protein GspF" evidence="11">
    <location>
        <begin position="276"/>
        <end position="390"/>
    </location>
</feature>
<accession>A0ABX0RIS3</accession>
<dbReference type="PRINTS" id="PR00812">
    <property type="entry name" value="BCTERIALGSPF"/>
</dbReference>
<feature type="transmembrane region" description="Helical" evidence="10">
    <location>
        <begin position="168"/>
        <end position="196"/>
    </location>
</feature>
<dbReference type="Pfam" id="PF00482">
    <property type="entry name" value="T2SSF"/>
    <property type="match status" value="2"/>
</dbReference>
<dbReference type="PANTHER" id="PTHR30012">
    <property type="entry name" value="GENERAL SECRETION PATHWAY PROTEIN"/>
    <property type="match status" value="1"/>
</dbReference>
<dbReference type="Proteomes" id="UP001515683">
    <property type="component" value="Unassembled WGS sequence"/>
</dbReference>
<sequence>MSRLALYHWQAADCRGALQCGTLLAATRHEVLQRLAGQDLLPVRLQRKKSWRKQEWQGVKRIDVMRQLATLLKAGLPLSQALTLLSEGEKHPGWQALLQDLRLRILAGMPLSEALRRWPMVFPPLYAALVETGELTGQLEHCCMQLAQQQLRQRELQLKVTKALRYPLFILLVALAVSCGMLLFVLPEFVAVYASFNAPLPAFTATVLSLSTWLQQWGSALLLSLTCLSVGGLQLYRRSSRWQTGLHRLLLRMPLVGPLWRGSQLSQIYAILQLTQQSGLTLLTGLAAVEKTLTSPPWRDAISTLQNTLAEGNTLHQSMASSALFTPLCHQLIRVGEEAGALDEMLNRLAHWHETQAAGLADNLAAALEPAMMVVIGGIVGALVIAMYLPVFGLGDVLH</sequence>
<protein>
    <submittedName>
        <fullName evidence="12">Protein transport protein HofC</fullName>
    </submittedName>
</protein>
<evidence type="ECO:0000256" key="3">
    <source>
        <dbReference type="ARBA" id="ARBA00022448"/>
    </source>
</evidence>
<evidence type="ECO:0000259" key="11">
    <source>
        <dbReference type="Pfam" id="PF00482"/>
    </source>
</evidence>
<dbReference type="NCBIfam" id="NF007861">
    <property type="entry name" value="PRK10573.1"/>
    <property type="match status" value="1"/>
</dbReference>
<evidence type="ECO:0000313" key="12">
    <source>
        <dbReference type="EMBL" id="NIF23140.1"/>
    </source>
</evidence>
<dbReference type="PROSITE" id="PS00874">
    <property type="entry name" value="T2SP_F"/>
    <property type="match status" value="1"/>
</dbReference>
<feature type="domain" description="Type II secretion system protein GspF" evidence="11">
    <location>
        <begin position="65"/>
        <end position="187"/>
    </location>
</feature>
<evidence type="ECO:0000256" key="6">
    <source>
        <dbReference type="ARBA" id="ARBA00022692"/>
    </source>
</evidence>
<keyword evidence="6 9" id="KW-0812">Transmembrane</keyword>
<gene>
    <name evidence="12" type="primary">hofC</name>
    <name evidence="12" type="ORF">F3J40_16250</name>
</gene>
<dbReference type="InterPro" id="IPR001992">
    <property type="entry name" value="T2SS_GspF/T4SS_PilC_CS"/>
</dbReference>
<feature type="transmembrane region" description="Helical" evidence="10">
    <location>
        <begin position="216"/>
        <end position="236"/>
    </location>
</feature>
<dbReference type="RefSeq" id="WP_167016253.1">
    <property type="nucleotide sequence ID" value="NZ_VWXF01000007.1"/>
</dbReference>
<comment type="similarity">
    <text evidence="2 9">Belongs to the GSP F family.</text>
</comment>
<dbReference type="InterPro" id="IPR042094">
    <property type="entry name" value="T2SS_GspF_sf"/>
</dbReference>
<evidence type="ECO:0000256" key="10">
    <source>
        <dbReference type="SAM" id="Phobius"/>
    </source>
</evidence>
<dbReference type="EMBL" id="VWXF01000007">
    <property type="protein sequence ID" value="NIF23140.1"/>
    <property type="molecule type" value="Genomic_DNA"/>
</dbReference>
<organism evidence="12 13">
    <name type="scientific">Candidatus Pantoea multigeneris</name>
    <dbReference type="NCBI Taxonomy" id="2608357"/>
    <lineage>
        <taxon>Bacteria</taxon>
        <taxon>Pseudomonadati</taxon>
        <taxon>Pseudomonadota</taxon>
        <taxon>Gammaproteobacteria</taxon>
        <taxon>Enterobacterales</taxon>
        <taxon>Erwiniaceae</taxon>
        <taxon>Pantoea</taxon>
    </lineage>
</organism>
<proteinExistence type="inferred from homology"/>
<evidence type="ECO:0000256" key="8">
    <source>
        <dbReference type="ARBA" id="ARBA00023136"/>
    </source>
</evidence>
<comment type="caution">
    <text evidence="12">The sequence shown here is derived from an EMBL/GenBank/DDBJ whole genome shotgun (WGS) entry which is preliminary data.</text>
</comment>
<keyword evidence="4" id="KW-1003">Cell membrane</keyword>
<feature type="transmembrane region" description="Helical" evidence="10">
    <location>
        <begin position="371"/>
        <end position="391"/>
    </location>
</feature>
<dbReference type="Gene3D" id="1.20.81.30">
    <property type="entry name" value="Type II secretion system (T2SS), domain F"/>
    <property type="match status" value="2"/>
</dbReference>
<evidence type="ECO:0000256" key="5">
    <source>
        <dbReference type="ARBA" id="ARBA00022519"/>
    </source>
</evidence>
<keyword evidence="3 9" id="KW-0813">Transport</keyword>
<keyword evidence="8 10" id="KW-0472">Membrane</keyword>
<reference evidence="12 13" key="1">
    <citation type="journal article" date="2019" name="bioRxiv">
        <title>Bacteria contribute to plant secondary compound degradation in a generalist herbivore system.</title>
        <authorList>
            <person name="Francoeur C.B."/>
            <person name="Khadempour L."/>
            <person name="Moreira-Soto R.D."/>
            <person name="Gotting K."/>
            <person name="Book A.J."/>
            <person name="Pinto-Tomas A.A."/>
            <person name="Keefover-Ring K."/>
            <person name="Currie C.R."/>
        </authorList>
    </citation>
    <scope>NUCLEOTIDE SEQUENCE [LARGE SCALE GENOMIC DNA]</scope>
    <source>
        <strain evidence="12">Acro-835</strain>
    </source>
</reference>
<evidence type="ECO:0000256" key="1">
    <source>
        <dbReference type="ARBA" id="ARBA00004429"/>
    </source>
</evidence>
<dbReference type="InterPro" id="IPR003004">
    <property type="entry name" value="GspF/PilC"/>
</dbReference>
<keyword evidence="7 10" id="KW-1133">Transmembrane helix</keyword>
<keyword evidence="13" id="KW-1185">Reference proteome</keyword>
<name>A0ABX0RIS3_9GAMM</name>
<evidence type="ECO:0000256" key="4">
    <source>
        <dbReference type="ARBA" id="ARBA00022475"/>
    </source>
</evidence>
<evidence type="ECO:0000256" key="7">
    <source>
        <dbReference type="ARBA" id="ARBA00022989"/>
    </source>
</evidence>
<dbReference type="PANTHER" id="PTHR30012:SF7">
    <property type="entry name" value="PROTEIN TRANSPORT PROTEIN HOFC HOMOLOG"/>
    <property type="match status" value="1"/>
</dbReference>
<keyword evidence="5" id="KW-0997">Cell inner membrane</keyword>
<evidence type="ECO:0000256" key="2">
    <source>
        <dbReference type="ARBA" id="ARBA00005745"/>
    </source>
</evidence>
<comment type="subcellular location">
    <subcellularLocation>
        <location evidence="1 9">Cell inner membrane</location>
        <topology evidence="1 9">Multi-pass membrane protein</topology>
    </subcellularLocation>
</comment>
<evidence type="ECO:0000256" key="9">
    <source>
        <dbReference type="RuleBase" id="RU003923"/>
    </source>
</evidence>